<dbReference type="SUPFAM" id="SSF47592">
    <property type="entry name" value="SWIB/MDM2 domain"/>
    <property type="match status" value="1"/>
</dbReference>
<dbReference type="SMART" id="SM00151">
    <property type="entry name" value="SWIB"/>
    <property type="match status" value="1"/>
</dbReference>
<evidence type="ECO:0000256" key="1">
    <source>
        <dbReference type="SAM" id="MobiDB-lite"/>
    </source>
</evidence>
<dbReference type="AlphaFoldDB" id="A0A165BQG0"/>
<dbReference type="Pfam" id="PF02201">
    <property type="entry name" value="SWIB"/>
    <property type="match status" value="1"/>
</dbReference>
<keyword evidence="4" id="KW-1185">Reference proteome</keyword>
<dbReference type="RefSeq" id="XP_040759205.1">
    <property type="nucleotide sequence ID" value="XM_040909987.1"/>
</dbReference>
<dbReference type="InParanoid" id="A0A165BQG0"/>
<dbReference type="Gene3D" id="1.10.245.10">
    <property type="entry name" value="SWIB/MDM2 domain"/>
    <property type="match status" value="1"/>
</dbReference>
<feature type="compositionally biased region" description="Low complexity" evidence="1">
    <location>
        <begin position="140"/>
        <end position="151"/>
    </location>
</feature>
<feature type="compositionally biased region" description="Acidic residues" evidence="1">
    <location>
        <begin position="93"/>
        <end position="108"/>
    </location>
</feature>
<evidence type="ECO:0000313" key="3">
    <source>
        <dbReference type="EMBL" id="KZT01465.1"/>
    </source>
</evidence>
<feature type="domain" description="DM2" evidence="2">
    <location>
        <begin position="193"/>
        <end position="270"/>
    </location>
</feature>
<accession>A0A165BQG0</accession>
<dbReference type="CDD" id="cd10567">
    <property type="entry name" value="SWIB-MDM2_like"/>
    <property type="match status" value="1"/>
</dbReference>
<dbReference type="GeneID" id="63827016"/>
<dbReference type="PANTHER" id="PTHR13844">
    <property type="entry name" value="SWI/SNF-RELATED MATRIX-ASSOCIATED ACTIN-DEPENDENT REGULATOR OF CHROMATIN SUBFAMILY D"/>
    <property type="match status" value="1"/>
</dbReference>
<evidence type="ECO:0000313" key="4">
    <source>
        <dbReference type="Proteomes" id="UP000076871"/>
    </source>
</evidence>
<sequence length="271" mass="30225">MKSQIQALEPKIREILTAPGIDLGTISAKRVRKQLLEQDSSLTQEFIKENKDEIDLLIAGVYEEVNAEVNGNEEEEEGASSPKGKRKRRAEKEEESVDENEEEGEEEVSAASPKAKKSKKSGRMTDEQLARQLSDEINGRSRSSRASSTRGTRGRGGAKRGGKRGAKSAATVDSEAEGSEGDGEPKKKKRGGGFQKEYMLSEPLKAVLDVEKMSRPQVVKQLWVYIKEHDLQNPAYKKEIICDDKLKAIFNVDKIDMFKMNKVLGQHLHEP</sequence>
<dbReference type="InterPro" id="IPR019835">
    <property type="entry name" value="SWIB_domain"/>
</dbReference>
<feature type="compositionally biased region" description="Basic residues" evidence="1">
    <location>
        <begin position="152"/>
        <end position="166"/>
    </location>
</feature>
<dbReference type="STRING" id="1314785.A0A165BQG0"/>
<dbReference type="InterPro" id="IPR003121">
    <property type="entry name" value="SWIB_MDM2_domain"/>
</dbReference>
<evidence type="ECO:0000259" key="2">
    <source>
        <dbReference type="PROSITE" id="PS51925"/>
    </source>
</evidence>
<feature type="compositionally biased region" description="Basic and acidic residues" evidence="1">
    <location>
        <begin position="123"/>
        <end position="139"/>
    </location>
</feature>
<dbReference type="PROSITE" id="PS51925">
    <property type="entry name" value="SWIB_MDM2"/>
    <property type="match status" value="1"/>
</dbReference>
<dbReference type="InterPro" id="IPR036885">
    <property type="entry name" value="SWIB_MDM2_dom_sf"/>
</dbReference>
<reference evidence="3 4" key="1">
    <citation type="journal article" date="2016" name="Mol. Biol. Evol.">
        <title>Comparative Genomics of Early-Diverging Mushroom-Forming Fungi Provides Insights into the Origins of Lignocellulose Decay Capabilities.</title>
        <authorList>
            <person name="Nagy L.G."/>
            <person name="Riley R."/>
            <person name="Tritt A."/>
            <person name="Adam C."/>
            <person name="Daum C."/>
            <person name="Floudas D."/>
            <person name="Sun H."/>
            <person name="Yadav J.S."/>
            <person name="Pangilinan J."/>
            <person name="Larsson K.H."/>
            <person name="Matsuura K."/>
            <person name="Barry K."/>
            <person name="Labutti K."/>
            <person name="Kuo R."/>
            <person name="Ohm R.A."/>
            <person name="Bhattacharya S.S."/>
            <person name="Shirouzu T."/>
            <person name="Yoshinaga Y."/>
            <person name="Martin F.M."/>
            <person name="Grigoriev I.V."/>
            <person name="Hibbett D.S."/>
        </authorList>
    </citation>
    <scope>NUCLEOTIDE SEQUENCE [LARGE SCALE GENOMIC DNA]</scope>
    <source>
        <strain evidence="3 4">93-53</strain>
    </source>
</reference>
<feature type="region of interest" description="Disordered" evidence="1">
    <location>
        <begin position="67"/>
        <end position="196"/>
    </location>
</feature>
<protein>
    <submittedName>
        <fullName evidence="3">SWIB-domain-containing protein</fullName>
    </submittedName>
</protein>
<dbReference type="EMBL" id="KV427664">
    <property type="protein sequence ID" value="KZT01465.1"/>
    <property type="molecule type" value="Genomic_DNA"/>
</dbReference>
<dbReference type="Proteomes" id="UP000076871">
    <property type="component" value="Unassembled WGS sequence"/>
</dbReference>
<dbReference type="OrthoDB" id="10251073at2759"/>
<proteinExistence type="predicted"/>
<name>A0A165BQG0_9APHY</name>
<gene>
    <name evidence="3" type="ORF">LAESUDRAFT_731172</name>
</gene>
<organism evidence="3 4">
    <name type="scientific">Laetiporus sulphureus 93-53</name>
    <dbReference type="NCBI Taxonomy" id="1314785"/>
    <lineage>
        <taxon>Eukaryota</taxon>
        <taxon>Fungi</taxon>
        <taxon>Dikarya</taxon>
        <taxon>Basidiomycota</taxon>
        <taxon>Agaricomycotina</taxon>
        <taxon>Agaricomycetes</taxon>
        <taxon>Polyporales</taxon>
        <taxon>Laetiporus</taxon>
    </lineage>
</organism>